<dbReference type="Proteomes" id="UP001595629">
    <property type="component" value="Unassembled WGS sequence"/>
</dbReference>
<dbReference type="PANTHER" id="PTHR43135">
    <property type="entry name" value="ALPHA-D-RIBOSE 1-METHYLPHOSPHONATE 5-TRIPHOSPHATE DIPHOSPHATASE"/>
    <property type="match status" value="1"/>
</dbReference>
<name>A0ABV7TB42_9RHOB</name>
<dbReference type="SUPFAM" id="SSF51556">
    <property type="entry name" value="Metallo-dependent hydrolases"/>
    <property type="match status" value="1"/>
</dbReference>
<dbReference type="Gene3D" id="2.30.40.10">
    <property type="entry name" value="Urease, subunit C, domain 1"/>
    <property type="match status" value="1"/>
</dbReference>
<feature type="chain" id="PRO_5045730654" evidence="1">
    <location>
        <begin position="24"/>
        <end position="463"/>
    </location>
</feature>
<dbReference type="Gene3D" id="3.20.20.140">
    <property type="entry name" value="Metal-dependent hydrolases"/>
    <property type="match status" value="1"/>
</dbReference>
<organism evidence="3 4">
    <name type="scientific">Lutimaribacter marinistellae</name>
    <dbReference type="NCBI Taxonomy" id="1820329"/>
    <lineage>
        <taxon>Bacteria</taxon>
        <taxon>Pseudomonadati</taxon>
        <taxon>Pseudomonadota</taxon>
        <taxon>Alphaproteobacteria</taxon>
        <taxon>Rhodobacterales</taxon>
        <taxon>Roseobacteraceae</taxon>
        <taxon>Lutimaribacter</taxon>
    </lineage>
</organism>
<dbReference type="CDD" id="cd01299">
    <property type="entry name" value="Met_dep_hydrolase_A"/>
    <property type="match status" value="1"/>
</dbReference>
<reference evidence="4" key="1">
    <citation type="journal article" date="2019" name="Int. J. Syst. Evol. Microbiol.">
        <title>The Global Catalogue of Microorganisms (GCM) 10K type strain sequencing project: providing services to taxonomists for standard genome sequencing and annotation.</title>
        <authorList>
            <consortium name="The Broad Institute Genomics Platform"/>
            <consortium name="The Broad Institute Genome Sequencing Center for Infectious Disease"/>
            <person name="Wu L."/>
            <person name="Ma J."/>
        </authorList>
    </citation>
    <scope>NUCLEOTIDE SEQUENCE [LARGE SCALE GENOMIC DNA]</scope>
    <source>
        <strain evidence="4">KCTC 42911</strain>
    </source>
</reference>
<evidence type="ECO:0000259" key="2">
    <source>
        <dbReference type="Pfam" id="PF01979"/>
    </source>
</evidence>
<dbReference type="InterPro" id="IPR011059">
    <property type="entry name" value="Metal-dep_hydrolase_composite"/>
</dbReference>
<evidence type="ECO:0000313" key="4">
    <source>
        <dbReference type="Proteomes" id="UP001595629"/>
    </source>
</evidence>
<gene>
    <name evidence="3" type="ORF">ACFORG_03380</name>
</gene>
<feature type="domain" description="Amidohydrolase-related" evidence="2">
    <location>
        <begin position="80"/>
        <end position="438"/>
    </location>
</feature>
<dbReference type="InterPro" id="IPR057744">
    <property type="entry name" value="OTAase-like"/>
</dbReference>
<keyword evidence="1" id="KW-0732">Signal</keyword>
<accession>A0ABV7TB42</accession>
<evidence type="ECO:0000313" key="3">
    <source>
        <dbReference type="EMBL" id="MFC3612792.1"/>
    </source>
</evidence>
<evidence type="ECO:0000256" key="1">
    <source>
        <dbReference type="SAM" id="SignalP"/>
    </source>
</evidence>
<dbReference type="InterPro" id="IPR032466">
    <property type="entry name" value="Metal_Hydrolase"/>
</dbReference>
<sequence>MKLRTKVMAFVSVVTLAAGGALAQDSLPQTLFTNVHVFDGINEQRIENASVLVEGNLIKTVSTDAIEAPDATVIDGGGRTLMPGLIDSHTHFLFQLPGGVAAAEQTHWQYIGAMATYAAKEHLYNGFTTVREAGGGAVGPGFKKAIDEGYIEGPRVYPSGAWIGQTSGHQDFVTYGQFDQSESNLYRLGISINADGADQVTAAVRKNLSLGASQIKIMVSGGVSSLKDPLHSSQMTEEEIRAAVDAAAAWDTYVMVHVYNDYDIQRALNNGVLSIEHGQFLTDETAKLAIEKGAFIVTNLAGSTQEVLTHPLYGTEGSPIYVKTKQFLDGVANFKTVLNDNPELKVVFQTDLVFTLGYDLRRGIDFEKWTLADFVGNLRALRAMTSTAGELMALTGKQNPYPKKLGVIEEDAYADILLVDGNPLEDITVIGANPEWFNAPEREEVETIRLIMKDGVIYKNTLN</sequence>
<dbReference type="EMBL" id="JBHRXI010000002">
    <property type="protein sequence ID" value="MFC3612792.1"/>
    <property type="molecule type" value="Genomic_DNA"/>
</dbReference>
<dbReference type="PANTHER" id="PTHR43135:SF3">
    <property type="entry name" value="ALPHA-D-RIBOSE 1-METHYLPHOSPHONATE 5-TRIPHOSPHATE DIPHOSPHATASE"/>
    <property type="match status" value="1"/>
</dbReference>
<dbReference type="Pfam" id="PF01979">
    <property type="entry name" value="Amidohydro_1"/>
    <property type="match status" value="1"/>
</dbReference>
<proteinExistence type="predicted"/>
<keyword evidence="4" id="KW-1185">Reference proteome</keyword>
<protein>
    <submittedName>
        <fullName evidence="3">Amidohydrolase family protein</fullName>
    </submittedName>
</protein>
<feature type="signal peptide" evidence="1">
    <location>
        <begin position="1"/>
        <end position="23"/>
    </location>
</feature>
<dbReference type="RefSeq" id="WP_386733983.1">
    <property type="nucleotide sequence ID" value="NZ_JBHRXI010000002.1"/>
</dbReference>
<dbReference type="InterPro" id="IPR051781">
    <property type="entry name" value="Metallo-dep_Hydrolase"/>
</dbReference>
<comment type="caution">
    <text evidence="3">The sequence shown here is derived from an EMBL/GenBank/DDBJ whole genome shotgun (WGS) entry which is preliminary data.</text>
</comment>
<dbReference type="SUPFAM" id="SSF51338">
    <property type="entry name" value="Composite domain of metallo-dependent hydrolases"/>
    <property type="match status" value="2"/>
</dbReference>
<dbReference type="InterPro" id="IPR006680">
    <property type="entry name" value="Amidohydro-rel"/>
</dbReference>